<evidence type="ECO:0000313" key="1">
    <source>
        <dbReference type="EMBL" id="CAB4571988.1"/>
    </source>
</evidence>
<protein>
    <submittedName>
        <fullName evidence="1">Unannotated protein</fullName>
    </submittedName>
</protein>
<accession>A0A6J6EFY8</accession>
<dbReference type="EMBL" id="CAEZSR010000101">
    <property type="protein sequence ID" value="CAB4571988.1"/>
    <property type="molecule type" value="Genomic_DNA"/>
</dbReference>
<name>A0A6J6EFY8_9ZZZZ</name>
<organism evidence="1">
    <name type="scientific">freshwater metagenome</name>
    <dbReference type="NCBI Taxonomy" id="449393"/>
    <lineage>
        <taxon>unclassified sequences</taxon>
        <taxon>metagenomes</taxon>
        <taxon>ecological metagenomes</taxon>
    </lineage>
</organism>
<gene>
    <name evidence="1" type="ORF">UFOPK1493_02457</name>
</gene>
<proteinExistence type="predicted"/>
<dbReference type="AlphaFoldDB" id="A0A6J6EFY8"/>
<sequence length="164" mass="18468">MSWPTIHPAEVPEPPVAAHLRLEPLHPRHNERDHAAWTSSIDHITATPGFGDGTWGDDRWPFEMDAAANLGDLEMHWCEFERGEAYAYSVLDPGSDDVIGCVYVDPDVTDRVDDGVPRSMVRSWVRATHADLDAELVEVVDTWLATAWPFAEVRWPGRDVTRRG</sequence>
<reference evidence="1" key="1">
    <citation type="submission" date="2020-05" db="EMBL/GenBank/DDBJ databases">
        <authorList>
            <person name="Chiriac C."/>
            <person name="Salcher M."/>
            <person name="Ghai R."/>
            <person name="Kavagutti S V."/>
        </authorList>
    </citation>
    <scope>NUCLEOTIDE SEQUENCE</scope>
</reference>